<proteinExistence type="predicted"/>
<dbReference type="Proteomes" id="UP000823775">
    <property type="component" value="Unassembled WGS sequence"/>
</dbReference>
<evidence type="ECO:0000313" key="2">
    <source>
        <dbReference type="EMBL" id="MCD9559693.1"/>
    </source>
</evidence>
<organism evidence="2 3">
    <name type="scientific">Datura stramonium</name>
    <name type="common">Jimsonweed</name>
    <name type="synonym">Common thornapple</name>
    <dbReference type="NCBI Taxonomy" id="4076"/>
    <lineage>
        <taxon>Eukaryota</taxon>
        <taxon>Viridiplantae</taxon>
        <taxon>Streptophyta</taxon>
        <taxon>Embryophyta</taxon>
        <taxon>Tracheophyta</taxon>
        <taxon>Spermatophyta</taxon>
        <taxon>Magnoliopsida</taxon>
        <taxon>eudicotyledons</taxon>
        <taxon>Gunneridae</taxon>
        <taxon>Pentapetalae</taxon>
        <taxon>asterids</taxon>
        <taxon>lamiids</taxon>
        <taxon>Solanales</taxon>
        <taxon>Solanaceae</taxon>
        <taxon>Solanoideae</taxon>
        <taxon>Datureae</taxon>
        <taxon>Datura</taxon>
    </lineage>
</organism>
<evidence type="ECO:0000256" key="1">
    <source>
        <dbReference type="SAM" id="MobiDB-lite"/>
    </source>
</evidence>
<dbReference type="EMBL" id="JACEIK010002192">
    <property type="protein sequence ID" value="MCD9559693.1"/>
    <property type="molecule type" value="Genomic_DNA"/>
</dbReference>
<sequence>MEENDEGERNRRGAMLVGAGGGSEKIKMEKKRAERGAAMGLVIFWPKVAEINGGNGEGSLWREAALMGLAVGEEDGATVMAVCRREEMEGDMVDSDIEEVK</sequence>
<reference evidence="2 3" key="1">
    <citation type="journal article" date="2021" name="BMC Genomics">
        <title>Datura genome reveals duplications of psychoactive alkaloid biosynthetic genes and high mutation rate following tissue culture.</title>
        <authorList>
            <person name="Rajewski A."/>
            <person name="Carter-House D."/>
            <person name="Stajich J."/>
            <person name="Litt A."/>
        </authorList>
    </citation>
    <scope>NUCLEOTIDE SEQUENCE [LARGE SCALE GENOMIC DNA]</scope>
    <source>
        <strain evidence="2">AR-01</strain>
    </source>
</reference>
<keyword evidence="3" id="KW-1185">Reference proteome</keyword>
<comment type="caution">
    <text evidence="2">The sequence shown here is derived from an EMBL/GenBank/DDBJ whole genome shotgun (WGS) entry which is preliminary data.</text>
</comment>
<gene>
    <name evidence="2" type="ORF">HAX54_017855</name>
</gene>
<protein>
    <submittedName>
        <fullName evidence="2">Uncharacterized protein</fullName>
    </submittedName>
</protein>
<accession>A0ABS8ULE1</accession>
<evidence type="ECO:0000313" key="3">
    <source>
        <dbReference type="Proteomes" id="UP000823775"/>
    </source>
</evidence>
<name>A0ABS8ULE1_DATST</name>
<feature type="region of interest" description="Disordered" evidence="1">
    <location>
        <begin position="1"/>
        <end position="27"/>
    </location>
</feature>